<dbReference type="PANTHER" id="PTHR11603">
    <property type="entry name" value="AAA FAMILY ATPASE"/>
    <property type="match status" value="1"/>
</dbReference>
<proteinExistence type="predicted"/>
<evidence type="ECO:0000313" key="7">
    <source>
        <dbReference type="EMBL" id="MEK8132677.1"/>
    </source>
</evidence>
<feature type="transmembrane region" description="Helical" evidence="5">
    <location>
        <begin position="84"/>
        <end position="105"/>
    </location>
</feature>
<dbReference type="Pfam" id="PF01938">
    <property type="entry name" value="TRAM"/>
    <property type="match status" value="1"/>
</dbReference>
<dbReference type="Pfam" id="PF01850">
    <property type="entry name" value="PIN"/>
    <property type="match status" value="1"/>
</dbReference>
<comment type="caution">
    <text evidence="7">The sequence shown here is derived from an EMBL/GenBank/DDBJ whole genome shotgun (WGS) entry which is preliminary data.</text>
</comment>
<dbReference type="PROSITE" id="PS50926">
    <property type="entry name" value="TRAM"/>
    <property type="match status" value="1"/>
</dbReference>
<dbReference type="Gene3D" id="3.40.50.1010">
    <property type="entry name" value="5'-nuclease"/>
    <property type="match status" value="1"/>
</dbReference>
<name>A0ABU9DV46_9BACL</name>
<evidence type="ECO:0000313" key="8">
    <source>
        <dbReference type="Proteomes" id="UP001469365"/>
    </source>
</evidence>
<dbReference type="Proteomes" id="UP001469365">
    <property type="component" value="Unassembled WGS sequence"/>
</dbReference>
<dbReference type="SUPFAM" id="SSF88723">
    <property type="entry name" value="PIN domain-like"/>
    <property type="match status" value="1"/>
</dbReference>
<dbReference type="InterPro" id="IPR002716">
    <property type="entry name" value="PIN_dom"/>
</dbReference>
<keyword evidence="8" id="KW-1185">Reference proteome</keyword>
<feature type="transmembrane region" description="Helical" evidence="5">
    <location>
        <begin position="117"/>
        <end position="135"/>
    </location>
</feature>
<organism evidence="7 8">
    <name type="scientific">Paenibacillus filicis</name>
    <dbReference type="NCBI Taxonomy" id="669464"/>
    <lineage>
        <taxon>Bacteria</taxon>
        <taxon>Bacillati</taxon>
        <taxon>Bacillota</taxon>
        <taxon>Bacilli</taxon>
        <taxon>Bacillales</taxon>
        <taxon>Paenibacillaceae</taxon>
        <taxon>Paenibacillus</taxon>
    </lineage>
</organism>
<keyword evidence="3" id="KW-0378">Hydrolase</keyword>
<feature type="domain" description="TRAM" evidence="6">
    <location>
        <begin position="295"/>
        <end position="356"/>
    </location>
</feature>
<gene>
    <name evidence="7" type="ORF">WMW72_32835</name>
</gene>
<comment type="cofactor">
    <cofactor evidence="1">
        <name>Mg(2+)</name>
        <dbReference type="ChEBI" id="CHEBI:18420"/>
    </cofactor>
</comment>
<dbReference type="InterPro" id="IPR052041">
    <property type="entry name" value="Nucleic_acid_metab_PIN/TRAM"/>
</dbReference>
<keyword evidence="2" id="KW-0540">Nuclease</keyword>
<dbReference type="CDD" id="cd09877">
    <property type="entry name" value="PIN_YacL-like"/>
    <property type="match status" value="1"/>
</dbReference>
<evidence type="ECO:0000259" key="6">
    <source>
        <dbReference type="PROSITE" id="PS50926"/>
    </source>
</evidence>
<sequence>MMNKWFQLLFAVIGGALGVQWSDKLGTPVFEVIALVTGVEAVRGQAVYMFVVFALVFYSVSAWAMSYMLSAIRSGEERIATIPIIDLIAGSSGMGIGLLLSSLLLLPLERTGYSNPLLHMLVIGVLGYAGFRLGLVKKEELLAMLEKRGEARGRRGAQGEVKGFEEHKILDTSVIIDGRIADICKTGFIEGTLVIPEFVLEELQHIADSSDLLKRNRGRRGLDILNKIQKELDVKVLIYEGDFDEISEVDSKLVKLAKVLRGKVITNDFNLNKVCELQGVSVLNINDLANAVKPVVLPGEEILVQVIKDGKEHGQGVAYLDDGTMIVVEGGREFIGTTLDVLVTSVLQTSAGRMIFAKPKLLEKAL</sequence>
<evidence type="ECO:0000256" key="2">
    <source>
        <dbReference type="ARBA" id="ARBA00022722"/>
    </source>
</evidence>
<evidence type="ECO:0000256" key="4">
    <source>
        <dbReference type="ARBA" id="ARBA00022842"/>
    </source>
</evidence>
<evidence type="ECO:0000256" key="1">
    <source>
        <dbReference type="ARBA" id="ARBA00001946"/>
    </source>
</evidence>
<protein>
    <submittedName>
        <fullName evidence="7">PIN/TRAM domain-containing protein</fullName>
    </submittedName>
</protein>
<keyword evidence="5" id="KW-0812">Transmembrane</keyword>
<reference evidence="7 8" key="1">
    <citation type="submission" date="2024-04" db="EMBL/GenBank/DDBJ databases">
        <title>draft genome sequnece of Paenibacillus filicis.</title>
        <authorList>
            <person name="Kim D.-U."/>
        </authorList>
    </citation>
    <scope>NUCLEOTIDE SEQUENCE [LARGE SCALE GENOMIC DNA]</scope>
    <source>
        <strain evidence="7 8">KACC14197</strain>
    </source>
</reference>
<keyword evidence="5" id="KW-1133">Transmembrane helix</keyword>
<dbReference type="RefSeq" id="WP_341419816.1">
    <property type="nucleotide sequence ID" value="NZ_JBBPCC010000034.1"/>
</dbReference>
<dbReference type="InterPro" id="IPR002792">
    <property type="entry name" value="TRAM_dom"/>
</dbReference>
<evidence type="ECO:0000256" key="3">
    <source>
        <dbReference type="ARBA" id="ARBA00022801"/>
    </source>
</evidence>
<accession>A0ABU9DV46</accession>
<evidence type="ECO:0000256" key="5">
    <source>
        <dbReference type="SAM" id="Phobius"/>
    </source>
</evidence>
<feature type="transmembrane region" description="Helical" evidence="5">
    <location>
        <begin position="46"/>
        <end position="72"/>
    </location>
</feature>
<dbReference type="InterPro" id="IPR029060">
    <property type="entry name" value="PIN-like_dom_sf"/>
</dbReference>
<keyword evidence="4" id="KW-0460">Magnesium</keyword>
<dbReference type="SMART" id="SM00670">
    <property type="entry name" value="PINc"/>
    <property type="match status" value="1"/>
</dbReference>
<dbReference type="EMBL" id="JBBPCC010000034">
    <property type="protein sequence ID" value="MEK8132677.1"/>
    <property type="molecule type" value="Genomic_DNA"/>
</dbReference>
<dbReference type="PANTHER" id="PTHR11603:SF147">
    <property type="entry name" value="MEMBRANE PROTEIN"/>
    <property type="match status" value="1"/>
</dbReference>
<keyword evidence="5" id="KW-0472">Membrane</keyword>